<keyword evidence="3" id="KW-1185">Reference proteome</keyword>
<evidence type="ECO:0008006" key="4">
    <source>
        <dbReference type="Google" id="ProtNLM"/>
    </source>
</evidence>
<feature type="region of interest" description="Disordered" evidence="1">
    <location>
        <begin position="102"/>
        <end position="127"/>
    </location>
</feature>
<dbReference type="Proteomes" id="UP000298652">
    <property type="component" value="Chromosome 3"/>
</dbReference>
<dbReference type="InterPro" id="IPR016549">
    <property type="entry name" value="UCP009193"/>
</dbReference>
<evidence type="ECO:0000313" key="3">
    <source>
        <dbReference type="Proteomes" id="UP000298652"/>
    </source>
</evidence>
<gene>
    <name evidence="2" type="ORF">SEVIR_3G125400v2</name>
</gene>
<dbReference type="Gramene" id="TKW25537">
    <property type="protein sequence ID" value="TKW25537"/>
    <property type="gene ID" value="SEVIR_3G125400v2"/>
</dbReference>
<protein>
    <recommendedName>
        <fullName evidence="4">Holocarboxylase synthetase</fullName>
    </recommendedName>
</protein>
<dbReference type="AlphaFoldDB" id="A0A4U6VMC2"/>
<reference evidence="2" key="1">
    <citation type="submission" date="2019-03" db="EMBL/GenBank/DDBJ databases">
        <title>WGS assembly of Setaria viridis.</title>
        <authorList>
            <person name="Huang P."/>
            <person name="Jenkins J."/>
            <person name="Grimwood J."/>
            <person name="Barry K."/>
            <person name="Healey A."/>
            <person name="Mamidi S."/>
            <person name="Sreedasyam A."/>
            <person name="Shu S."/>
            <person name="Feldman M."/>
            <person name="Wu J."/>
            <person name="Yu Y."/>
            <person name="Chen C."/>
            <person name="Johnson J."/>
            <person name="Rokhsar D."/>
            <person name="Baxter I."/>
            <person name="Schmutz J."/>
            <person name="Brutnell T."/>
            <person name="Kellogg E."/>
        </authorList>
    </citation>
    <scope>NUCLEOTIDE SEQUENCE [LARGE SCALE GENOMIC DNA]</scope>
</reference>
<evidence type="ECO:0000313" key="2">
    <source>
        <dbReference type="EMBL" id="TKW25537.1"/>
    </source>
</evidence>
<dbReference type="PANTHER" id="PTHR33675">
    <property type="entry name" value="NUCLEAR RECEPTOR FAMILY 2 GROUP C PROTEIN"/>
    <property type="match status" value="1"/>
</dbReference>
<dbReference type="EMBL" id="CM016554">
    <property type="protein sequence ID" value="TKW25537.1"/>
    <property type="molecule type" value="Genomic_DNA"/>
</dbReference>
<sequence>MARKRKTEVAPRLDEADRTLHSTFCSAANSLSQLYSQAIAQQKQSFHAGELHALDKLYHWILRKYEEESRLTIADIMAHIQHEMDYRCSDALVAQGVQQQYPPSARQHLGNSSSQLSATSHGSASGLAPRAINTEQSKNSIFSNALSSPVRRSLQSYHPTQAQVQGGGNGGHNSRGSASPGAHNRETNSAGSNDTAMDMVSDSAANEYY</sequence>
<evidence type="ECO:0000256" key="1">
    <source>
        <dbReference type="SAM" id="MobiDB-lite"/>
    </source>
</evidence>
<dbReference type="PIRSF" id="PIRSF009193">
    <property type="entry name" value="UCP009193"/>
    <property type="match status" value="1"/>
</dbReference>
<feature type="compositionally biased region" description="Polar residues" evidence="1">
    <location>
        <begin position="109"/>
        <end position="123"/>
    </location>
</feature>
<proteinExistence type="predicted"/>
<feature type="region of interest" description="Disordered" evidence="1">
    <location>
        <begin position="161"/>
        <end position="209"/>
    </location>
</feature>
<name>A0A4U6VMC2_SETVI</name>
<dbReference type="PANTHER" id="PTHR33675:SF8">
    <property type="entry name" value="HOLOCARBOXYLASE SYNTHETASE"/>
    <property type="match status" value="1"/>
</dbReference>
<dbReference type="OMA" id="MHADNES"/>
<accession>A0A4U6VMC2</accession>
<organism evidence="2 3">
    <name type="scientific">Setaria viridis</name>
    <name type="common">Green bristlegrass</name>
    <name type="synonym">Setaria italica subsp. viridis</name>
    <dbReference type="NCBI Taxonomy" id="4556"/>
    <lineage>
        <taxon>Eukaryota</taxon>
        <taxon>Viridiplantae</taxon>
        <taxon>Streptophyta</taxon>
        <taxon>Embryophyta</taxon>
        <taxon>Tracheophyta</taxon>
        <taxon>Spermatophyta</taxon>
        <taxon>Magnoliopsida</taxon>
        <taxon>Liliopsida</taxon>
        <taxon>Poales</taxon>
        <taxon>Poaceae</taxon>
        <taxon>PACMAD clade</taxon>
        <taxon>Panicoideae</taxon>
        <taxon>Panicodae</taxon>
        <taxon>Paniceae</taxon>
        <taxon>Cenchrinae</taxon>
        <taxon>Setaria</taxon>
    </lineage>
</organism>